<evidence type="ECO:0000313" key="15">
    <source>
        <dbReference type="RefSeq" id="XP_022087634.1"/>
    </source>
</evidence>
<comment type="catalytic activity">
    <reaction evidence="8">
        <text>N-acetylputrescine + O2 + H2O = 4-acetamidobutanal + H2O2 + NH4(+)</text>
        <dbReference type="Rhea" id="RHEA:70283"/>
        <dbReference type="ChEBI" id="CHEBI:7386"/>
        <dbReference type="ChEBI" id="CHEBI:15377"/>
        <dbReference type="ChEBI" id="CHEBI:15379"/>
        <dbReference type="ChEBI" id="CHEBI:16240"/>
        <dbReference type="ChEBI" id="CHEBI:28938"/>
        <dbReference type="ChEBI" id="CHEBI:58263"/>
    </reaction>
    <physiologicalReaction direction="left-to-right" evidence="8">
        <dbReference type="Rhea" id="RHEA:70284"/>
    </physiologicalReaction>
</comment>
<dbReference type="GO" id="GO:0008131">
    <property type="term" value="F:primary methylamine oxidase activity"/>
    <property type="evidence" value="ECO:0007669"/>
    <property type="project" value="TreeGrafter"/>
</dbReference>
<evidence type="ECO:0000256" key="4">
    <source>
        <dbReference type="ARBA" id="ARBA00023002"/>
    </source>
</evidence>
<protein>
    <recommendedName>
        <fullName evidence="10">Amine oxidase</fullName>
        <ecNumber evidence="10">1.4.3.-</ecNumber>
    </recommendedName>
</protein>
<feature type="binding site" evidence="9">
    <location>
        <begin position="34"/>
        <end position="35"/>
    </location>
    <ligand>
        <name>FAD</name>
        <dbReference type="ChEBI" id="CHEBI:57692"/>
    </ligand>
</feature>
<evidence type="ECO:0000313" key="13">
    <source>
        <dbReference type="RefSeq" id="XP_022087632.1"/>
    </source>
</evidence>
<evidence type="ECO:0000259" key="11">
    <source>
        <dbReference type="Pfam" id="PF01593"/>
    </source>
</evidence>
<proteinExistence type="inferred from homology"/>
<keyword evidence="4 10" id="KW-0560">Oxidoreductase</keyword>
<dbReference type="EC" id="1.4.3.-" evidence="10"/>
<evidence type="ECO:0000256" key="3">
    <source>
        <dbReference type="ARBA" id="ARBA00005995"/>
    </source>
</evidence>
<evidence type="ECO:0000313" key="14">
    <source>
        <dbReference type="RefSeq" id="XP_022087633.1"/>
    </source>
</evidence>
<keyword evidence="10" id="KW-0274">FAD</keyword>
<dbReference type="RefSeq" id="XP_022087635.1">
    <property type="nucleotide sequence ID" value="XM_022231943.1"/>
</dbReference>
<keyword evidence="10" id="KW-0472">Membrane</keyword>
<dbReference type="OrthoDB" id="7777654at2759"/>
<dbReference type="Gene3D" id="1.10.405.10">
    <property type="entry name" value="Guanine Nucleotide Dissociation Inhibitor, domain 1"/>
    <property type="match status" value="1"/>
</dbReference>
<keyword evidence="10" id="KW-0812">Transmembrane</keyword>
<dbReference type="PRINTS" id="PR00757">
    <property type="entry name" value="AMINEOXDASEF"/>
</dbReference>
<dbReference type="AlphaFoldDB" id="A0A8B7Y5L2"/>
<keyword evidence="10" id="KW-0285">Flavoprotein</keyword>
<dbReference type="Gene3D" id="3.50.50.60">
    <property type="entry name" value="FAD/NAD(P)-binding domain"/>
    <property type="match status" value="1"/>
</dbReference>
<evidence type="ECO:0000313" key="16">
    <source>
        <dbReference type="RefSeq" id="XP_022087635.1"/>
    </source>
</evidence>
<dbReference type="InterPro" id="IPR001613">
    <property type="entry name" value="Flavin_amine_oxidase"/>
</dbReference>
<dbReference type="PANTHER" id="PTHR43563:SF1">
    <property type="entry name" value="AMINE OXIDASE [FLAVIN-CONTAINING] B"/>
    <property type="match status" value="1"/>
</dbReference>
<comment type="catalytic activity">
    <reaction evidence="7">
        <text>benzylamine + O2 + H2O = benzaldehyde + H2O2 + NH4(+)</text>
        <dbReference type="Rhea" id="RHEA:59424"/>
        <dbReference type="ChEBI" id="CHEBI:15377"/>
        <dbReference type="ChEBI" id="CHEBI:15379"/>
        <dbReference type="ChEBI" id="CHEBI:16240"/>
        <dbReference type="ChEBI" id="CHEBI:17169"/>
        <dbReference type="ChEBI" id="CHEBI:28938"/>
        <dbReference type="ChEBI" id="CHEBI:225238"/>
    </reaction>
    <physiologicalReaction direction="left-to-right" evidence="7">
        <dbReference type="Rhea" id="RHEA:59425"/>
    </physiologicalReaction>
</comment>
<comment type="cofactor">
    <cofactor evidence="1 10">
        <name>FAD</name>
        <dbReference type="ChEBI" id="CHEBI:57692"/>
    </cofactor>
</comment>
<dbReference type="SUPFAM" id="SSF54373">
    <property type="entry name" value="FAD-linked reductases, C-terminal domain"/>
    <property type="match status" value="1"/>
</dbReference>
<dbReference type="Pfam" id="PF01593">
    <property type="entry name" value="Amino_oxidase"/>
    <property type="match status" value="1"/>
</dbReference>
<feature type="binding site" evidence="9">
    <location>
        <position position="425"/>
    </location>
    <ligand>
        <name>FAD</name>
        <dbReference type="ChEBI" id="CHEBI:57692"/>
    </ligand>
</feature>
<dbReference type="InterPro" id="IPR036188">
    <property type="entry name" value="FAD/NAD-bd_sf"/>
</dbReference>
<evidence type="ECO:0000256" key="1">
    <source>
        <dbReference type="ARBA" id="ARBA00001974"/>
    </source>
</evidence>
<feature type="binding site" evidence="9">
    <location>
        <position position="15"/>
    </location>
    <ligand>
        <name>FAD</name>
        <dbReference type="ChEBI" id="CHEBI:57692"/>
    </ligand>
</feature>
<feature type="binding site" evidence="9">
    <location>
        <position position="235"/>
    </location>
    <ligand>
        <name>FAD</name>
        <dbReference type="ChEBI" id="CHEBI:57692"/>
    </ligand>
</feature>
<evidence type="ECO:0000256" key="10">
    <source>
        <dbReference type="RuleBase" id="RU362067"/>
    </source>
</evidence>
<feature type="domain" description="Amine oxidase" evidence="11">
    <location>
        <begin position="14"/>
        <end position="449"/>
    </location>
</feature>
<dbReference type="GO" id="GO:0097621">
    <property type="term" value="F:monoamine oxidase activity"/>
    <property type="evidence" value="ECO:0007669"/>
    <property type="project" value="UniProtKB-EC"/>
</dbReference>
<reference evidence="13 14" key="1">
    <citation type="submission" date="2025-04" db="UniProtKB">
        <authorList>
            <consortium name="RefSeq"/>
        </authorList>
    </citation>
    <scope>IDENTIFICATION</scope>
</reference>
<dbReference type="InterPro" id="IPR002937">
    <property type="entry name" value="Amino_oxidase"/>
</dbReference>
<evidence type="ECO:0000256" key="9">
    <source>
        <dbReference type="PIRSR" id="PIRSR601613-1"/>
    </source>
</evidence>
<evidence type="ECO:0000256" key="5">
    <source>
        <dbReference type="ARBA" id="ARBA00045409"/>
    </source>
</evidence>
<comment type="catalytic activity">
    <reaction evidence="6">
        <text>a secondary aliphatic amine + O2 + H2O = a primary amine + an aldehyde + H2O2</text>
        <dbReference type="Rhea" id="RHEA:26414"/>
        <dbReference type="ChEBI" id="CHEBI:15377"/>
        <dbReference type="ChEBI" id="CHEBI:15379"/>
        <dbReference type="ChEBI" id="CHEBI:16240"/>
        <dbReference type="ChEBI" id="CHEBI:17478"/>
        <dbReference type="ChEBI" id="CHEBI:58855"/>
        <dbReference type="ChEBI" id="CHEBI:65296"/>
        <dbReference type="EC" id="1.4.3.4"/>
    </reaction>
</comment>
<organism evidence="12 16">
    <name type="scientific">Acanthaster planci</name>
    <name type="common">Crown-of-thorns starfish</name>
    <dbReference type="NCBI Taxonomy" id="133434"/>
    <lineage>
        <taxon>Eukaryota</taxon>
        <taxon>Metazoa</taxon>
        <taxon>Echinodermata</taxon>
        <taxon>Eleutherozoa</taxon>
        <taxon>Asterozoa</taxon>
        <taxon>Asteroidea</taxon>
        <taxon>Valvatacea</taxon>
        <taxon>Valvatida</taxon>
        <taxon>Acanthasteridae</taxon>
        <taxon>Acanthaster</taxon>
    </lineage>
</organism>
<evidence type="ECO:0000256" key="7">
    <source>
        <dbReference type="ARBA" id="ARBA00049354"/>
    </source>
</evidence>
<dbReference type="GeneID" id="110977648"/>
<dbReference type="Gene3D" id="6.10.250.130">
    <property type="match status" value="1"/>
</dbReference>
<name>A0A8B7Y5L2_ACAPL</name>
<dbReference type="Gene3D" id="3.90.660.10">
    <property type="match status" value="1"/>
</dbReference>
<dbReference type="RefSeq" id="XP_022087633.1">
    <property type="nucleotide sequence ID" value="XM_022231941.1"/>
</dbReference>
<dbReference type="RefSeq" id="XP_022087634.1">
    <property type="nucleotide sequence ID" value="XM_022231942.1"/>
</dbReference>
<dbReference type="InterPro" id="IPR050703">
    <property type="entry name" value="Flavin_MAO"/>
</dbReference>
<gene>
    <name evidence="13 14 15 16" type="primary">LOC110977648</name>
</gene>
<evidence type="ECO:0000313" key="12">
    <source>
        <dbReference type="Proteomes" id="UP000694845"/>
    </source>
</evidence>
<dbReference type="KEGG" id="aplc:110977648"/>
<feature type="transmembrane region" description="Helical" evidence="10">
    <location>
        <begin position="492"/>
        <end position="511"/>
    </location>
</feature>
<dbReference type="Proteomes" id="UP000694845">
    <property type="component" value="Unplaced"/>
</dbReference>
<dbReference type="OMA" id="NAYTHMA"/>
<dbReference type="GO" id="GO:0005741">
    <property type="term" value="C:mitochondrial outer membrane"/>
    <property type="evidence" value="ECO:0007669"/>
    <property type="project" value="UniProtKB-SubCell"/>
</dbReference>
<accession>A0A8B7Y5L2</accession>
<dbReference type="RefSeq" id="XP_022087632.1">
    <property type="nucleotide sequence ID" value="XM_022231940.1"/>
</dbReference>
<comment type="function">
    <text evidence="5">Catalyzes the oxidative deamination of primary and some secondary amines such as neurotransmitters, and exogenous amines including the tertiary amine, neurotoxin 1-methyl-4-phenyl-1,2,3,6-tetrahydropyridine (MPTP), with concomitant reduction of oxygen to hydrogen peroxide and participates in the metabolism of neuroactive and vasoactive amines in the central nervous system and peripheral tissues. Preferentially degrades benzylamine and phenylethylamine.</text>
</comment>
<comment type="subcellular location">
    <subcellularLocation>
        <location evidence="2">Mitochondrion outer membrane</location>
        <topology evidence="2">Single-pass type IV membrane protein</topology>
        <orientation evidence="2">Cytoplasmic side</orientation>
    </subcellularLocation>
</comment>
<dbReference type="SUPFAM" id="SSF51905">
    <property type="entry name" value="FAD/NAD(P)-binding domain"/>
    <property type="match status" value="1"/>
</dbReference>
<sequence>MEPQYDVIILGAGVSGLSAAKLLHAAGLNVLVLEARSRVGGRTYTKRDPAFQYADMGGSYIGPSQKRISKLASELGLNLHGVNDNERSIFIDKGKVIPYRNFPRIYNPFALMDFVNFWRTVDEFCMQVSLASPWDCPRAAEWDNITTQEFIDRTCWTRFAKASAVSMIRMTFAIEPRDMSFLFFLWYTRSGGNAYTHMATSNGAQDSKIVGGSMQVTERIADILGPEHVMLNKPVSKVVQHDDGSVAVTTLGGSSYSCSFVISAVPQALIGRITFSPPLPSLRNQLVQRIPMGSCIKVLLYYKTPFWRKLDFCGDMWGTDLLAEGHDDTKPDGSYPALVGFLNGDNARKYCMETPEKRANMVAGFYARIFKSDEALNPVASVEQNWMAEQYSGGCYMGAMPPGVLTTLGKVIRTPFGRLYFAGTETATRWSGYMDGAVQAGERAAREVLCAKGMLRQDEIWEPEPDPENDGVTYNPFANSLFLRVVPSVPTFLKLTGGSLALGAVTSLLYLHRYRLMYFFHH</sequence>
<dbReference type="GO" id="GO:0050660">
    <property type="term" value="F:flavin adenine dinucleotide binding"/>
    <property type="evidence" value="ECO:0007669"/>
    <property type="project" value="TreeGrafter"/>
</dbReference>
<comment type="similarity">
    <text evidence="3 10">Belongs to the flavin monoamine oxidase family.</text>
</comment>
<feature type="binding site" evidence="9">
    <location>
        <position position="341"/>
    </location>
    <ligand>
        <name>substrate</name>
    </ligand>
</feature>
<keyword evidence="12" id="KW-1185">Reference proteome</keyword>
<dbReference type="PANTHER" id="PTHR43563">
    <property type="entry name" value="AMINE OXIDASE"/>
    <property type="match status" value="1"/>
</dbReference>
<evidence type="ECO:0000256" key="2">
    <source>
        <dbReference type="ARBA" id="ARBA00004362"/>
    </source>
</evidence>
<keyword evidence="10" id="KW-1133">Transmembrane helix</keyword>
<evidence type="ECO:0000256" key="6">
    <source>
        <dbReference type="ARBA" id="ARBA00048448"/>
    </source>
</evidence>
<evidence type="ECO:0000256" key="8">
    <source>
        <dbReference type="ARBA" id="ARBA00049430"/>
    </source>
</evidence>